<dbReference type="AlphaFoldDB" id="A0AAV9J3I5"/>
<sequence length="393" mass="43064">MEEAKNIRKLTVESPLCNLDRWRDAHHEQWPETMRRLFAPLRAAAGWTGLAVADRPLQNLRKLTLHLNGSKDRYWDIGAGSTAAIFAHPTLEELTISCANLSDTAFSSVDNKAHQTTLKRLTLIECNVTISSLRDMLALPKALQSLYLGGSALSLAPGRNPYRDLYGSEEPADTCAGENSYHHPSAFSVESGALCKNDPPSFFAALAQQAKSLEQLDYETANVTKGSATPSLPEQHAGLRDFVRLHTVTLAGMYCSEFEEVLLCSRMAPPMLTALHVVTIIDAGGAGGDGNGHPPLAWTRSMASALPNLAHVHVTILALSSPLGRWANFHRPTLQAAEAEFGARKLTLWVYKRNNWSNCFPPYLHGEEPNEGRLVYVSDGRGFVEQPRATSEP</sequence>
<evidence type="ECO:0000313" key="2">
    <source>
        <dbReference type="Proteomes" id="UP001324427"/>
    </source>
</evidence>
<evidence type="ECO:0000313" key="1">
    <source>
        <dbReference type="EMBL" id="KAK4539132.1"/>
    </source>
</evidence>
<dbReference type="Proteomes" id="UP001324427">
    <property type="component" value="Unassembled WGS sequence"/>
</dbReference>
<organism evidence="1 2">
    <name type="scientific">Oleoguttula mirabilis</name>
    <dbReference type="NCBI Taxonomy" id="1507867"/>
    <lineage>
        <taxon>Eukaryota</taxon>
        <taxon>Fungi</taxon>
        <taxon>Dikarya</taxon>
        <taxon>Ascomycota</taxon>
        <taxon>Pezizomycotina</taxon>
        <taxon>Dothideomycetes</taxon>
        <taxon>Dothideomycetidae</taxon>
        <taxon>Mycosphaerellales</taxon>
        <taxon>Teratosphaeriaceae</taxon>
        <taxon>Oleoguttula</taxon>
    </lineage>
</organism>
<name>A0AAV9J3I5_9PEZI</name>
<proteinExistence type="predicted"/>
<accession>A0AAV9J3I5</accession>
<protein>
    <submittedName>
        <fullName evidence="1">Uncharacterized protein</fullName>
    </submittedName>
</protein>
<dbReference type="InterPro" id="IPR032675">
    <property type="entry name" value="LRR_dom_sf"/>
</dbReference>
<dbReference type="EMBL" id="JAVFHQ010000121">
    <property type="protein sequence ID" value="KAK4539132.1"/>
    <property type="molecule type" value="Genomic_DNA"/>
</dbReference>
<gene>
    <name evidence="1" type="ORF">LTR36_001455</name>
</gene>
<dbReference type="SUPFAM" id="SSF52047">
    <property type="entry name" value="RNI-like"/>
    <property type="match status" value="1"/>
</dbReference>
<comment type="caution">
    <text evidence="1">The sequence shown here is derived from an EMBL/GenBank/DDBJ whole genome shotgun (WGS) entry which is preliminary data.</text>
</comment>
<reference evidence="1 2" key="1">
    <citation type="submission" date="2021-11" db="EMBL/GenBank/DDBJ databases">
        <title>Black yeast isolated from Biological Soil Crust.</title>
        <authorList>
            <person name="Kurbessoian T."/>
        </authorList>
    </citation>
    <scope>NUCLEOTIDE SEQUENCE [LARGE SCALE GENOMIC DNA]</scope>
    <source>
        <strain evidence="1 2">CCFEE 5522</strain>
    </source>
</reference>
<keyword evidence="2" id="KW-1185">Reference proteome</keyword>
<dbReference type="Gene3D" id="3.80.10.10">
    <property type="entry name" value="Ribonuclease Inhibitor"/>
    <property type="match status" value="1"/>
</dbReference>